<dbReference type="EMBL" id="JAOTIF010000012">
    <property type="protein sequence ID" value="MCU7550419.1"/>
    <property type="molecule type" value="Genomic_DNA"/>
</dbReference>
<proteinExistence type="predicted"/>
<protein>
    <recommendedName>
        <fullName evidence="1">DUF6876 domain-containing protein</fullName>
    </recommendedName>
</protein>
<sequence>MTNANHLFRSRNGSDHFFQHRPSRIYFSQGVKDLADICSAYWLLELIISYQCKRRIKAEGFQVWELKRINEDRFIVTATDGNHHRLVYHYLPQCDFTYDLATIWLIRGVLVLPVEY</sequence>
<evidence type="ECO:0000259" key="1">
    <source>
        <dbReference type="Pfam" id="PF21781"/>
    </source>
</evidence>
<keyword evidence="3" id="KW-1185">Reference proteome</keyword>
<gene>
    <name evidence="2" type="ORF">OCK74_14960</name>
</gene>
<organism evidence="2 3">
    <name type="scientific">Paraflavisolibacter caeni</name>
    <dbReference type="NCBI Taxonomy" id="2982496"/>
    <lineage>
        <taxon>Bacteria</taxon>
        <taxon>Pseudomonadati</taxon>
        <taxon>Bacteroidota</taxon>
        <taxon>Chitinophagia</taxon>
        <taxon>Chitinophagales</taxon>
        <taxon>Chitinophagaceae</taxon>
        <taxon>Paraflavisolibacter</taxon>
    </lineage>
</organism>
<comment type="caution">
    <text evidence="2">The sequence shown here is derived from an EMBL/GenBank/DDBJ whole genome shotgun (WGS) entry which is preliminary data.</text>
</comment>
<dbReference type="Pfam" id="PF21781">
    <property type="entry name" value="DUF6876"/>
    <property type="match status" value="1"/>
</dbReference>
<dbReference type="Proteomes" id="UP001155483">
    <property type="component" value="Unassembled WGS sequence"/>
</dbReference>
<feature type="domain" description="DUF6876" evidence="1">
    <location>
        <begin position="3"/>
        <end position="116"/>
    </location>
</feature>
<dbReference type="AlphaFoldDB" id="A0A9X3BG75"/>
<reference evidence="2" key="1">
    <citation type="submission" date="2022-09" db="EMBL/GenBank/DDBJ databases">
        <authorList>
            <person name="Yuan C."/>
            <person name="Ke Z."/>
        </authorList>
    </citation>
    <scope>NUCLEOTIDE SEQUENCE</scope>
    <source>
        <strain evidence="2">LB-8</strain>
    </source>
</reference>
<evidence type="ECO:0000313" key="2">
    <source>
        <dbReference type="EMBL" id="MCU7550419.1"/>
    </source>
</evidence>
<accession>A0A9X3BG75</accession>
<dbReference type="RefSeq" id="WP_279297859.1">
    <property type="nucleotide sequence ID" value="NZ_JAOTIF010000012.1"/>
</dbReference>
<dbReference type="InterPro" id="IPR049241">
    <property type="entry name" value="DUF6876"/>
</dbReference>
<reference evidence="2" key="2">
    <citation type="submission" date="2023-04" db="EMBL/GenBank/DDBJ databases">
        <title>Paracnuella aquatica gen. nov., sp. nov., a member of the family Chitinophagaceae isolated from a hot spring.</title>
        <authorList>
            <person name="Wang C."/>
        </authorList>
    </citation>
    <scope>NUCLEOTIDE SEQUENCE</scope>
    <source>
        <strain evidence="2">LB-8</strain>
    </source>
</reference>
<evidence type="ECO:0000313" key="3">
    <source>
        <dbReference type="Proteomes" id="UP001155483"/>
    </source>
</evidence>
<name>A0A9X3BG75_9BACT</name>